<dbReference type="AlphaFoldDB" id="A0A9X9M988"/>
<evidence type="ECO:0000313" key="2">
    <source>
        <dbReference type="EMBL" id="VCX39833.1"/>
    </source>
</evidence>
<sequence length="160" mass="16903">GPVHSICKKPPCQGSPSLAQLITHPLQSLPSPKVWSCLGAELFWNNPSPPGLRSSSVRQEKLARWSSLPASTVTVTSAGSPTAGCRLSSSSPRSSTTVRFLRGAPPATWQRRVRFSPTGCQRGRGNSSTCSGNPGARLGGGSVVLTSQPYNSHPRERKEG</sequence>
<dbReference type="Proteomes" id="UP000269945">
    <property type="component" value="Unassembled WGS sequence"/>
</dbReference>
<dbReference type="EMBL" id="CYRY02044735">
    <property type="protein sequence ID" value="VCX39833.1"/>
    <property type="molecule type" value="Genomic_DNA"/>
</dbReference>
<reference evidence="2 3" key="1">
    <citation type="submission" date="2018-10" db="EMBL/GenBank/DDBJ databases">
        <authorList>
            <person name="Ekblom R."/>
            <person name="Jareborg N."/>
        </authorList>
    </citation>
    <scope>NUCLEOTIDE SEQUENCE [LARGE SCALE GENOMIC DNA]</scope>
    <source>
        <tissue evidence="2">Muscle</tissue>
    </source>
</reference>
<gene>
    <name evidence="2" type="ORF">BN2614_LOCUS1</name>
</gene>
<evidence type="ECO:0000256" key="1">
    <source>
        <dbReference type="SAM" id="MobiDB-lite"/>
    </source>
</evidence>
<evidence type="ECO:0000313" key="3">
    <source>
        <dbReference type="Proteomes" id="UP000269945"/>
    </source>
</evidence>
<proteinExistence type="predicted"/>
<feature type="region of interest" description="Disordered" evidence="1">
    <location>
        <begin position="75"/>
        <end position="160"/>
    </location>
</feature>
<organism evidence="2 3">
    <name type="scientific">Gulo gulo</name>
    <name type="common">Wolverine</name>
    <name type="synonym">Gluton</name>
    <dbReference type="NCBI Taxonomy" id="48420"/>
    <lineage>
        <taxon>Eukaryota</taxon>
        <taxon>Metazoa</taxon>
        <taxon>Chordata</taxon>
        <taxon>Craniata</taxon>
        <taxon>Vertebrata</taxon>
        <taxon>Euteleostomi</taxon>
        <taxon>Mammalia</taxon>
        <taxon>Eutheria</taxon>
        <taxon>Laurasiatheria</taxon>
        <taxon>Carnivora</taxon>
        <taxon>Caniformia</taxon>
        <taxon>Musteloidea</taxon>
        <taxon>Mustelidae</taxon>
        <taxon>Guloninae</taxon>
        <taxon>Gulo</taxon>
    </lineage>
</organism>
<name>A0A9X9M988_GULGU</name>
<feature type="non-terminal residue" evidence="2">
    <location>
        <position position="1"/>
    </location>
</feature>
<protein>
    <submittedName>
        <fullName evidence="2">Uncharacterized protein</fullName>
    </submittedName>
</protein>
<accession>A0A9X9M988</accession>
<keyword evidence="3" id="KW-1185">Reference proteome</keyword>
<comment type="caution">
    <text evidence="2">The sequence shown here is derived from an EMBL/GenBank/DDBJ whole genome shotgun (WGS) entry which is preliminary data.</text>
</comment>